<dbReference type="InterPro" id="IPR000421">
    <property type="entry name" value="FA58C"/>
</dbReference>
<dbReference type="SMART" id="SM00179">
    <property type="entry name" value="EGF_CA"/>
    <property type="match status" value="18"/>
</dbReference>
<dbReference type="GO" id="GO:0000902">
    <property type="term" value="P:cell morphogenesis"/>
    <property type="evidence" value="ECO:0007669"/>
    <property type="project" value="UniProtKB-ARBA"/>
</dbReference>
<feature type="domain" description="EGF-like" evidence="8">
    <location>
        <begin position="1543"/>
        <end position="1579"/>
    </location>
</feature>
<dbReference type="InterPro" id="IPR039477">
    <property type="entry name" value="ILEI/PANDER_dom"/>
</dbReference>
<feature type="domain" description="EGF-like" evidence="8">
    <location>
        <begin position="1657"/>
        <end position="1693"/>
    </location>
</feature>
<dbReference type="SUPFAM" id="SSF49785">
    <property type="entry name" value="Galactose-binding domain-like"/>
    <property type="match status" value="4"/>
</dbReference>
<evidence type="ECO:0000259" key="7">
    <source>
        <dbReference type="PROSITE" id="PS50022"/>
    </source>
</evidence>
<proteinExistence type="predicted"/>
<dbReference type="PROSITE" id="PS01285">
    <property type="entry name" value="FA58C_1"/>
    <property type="match status" value="3"/>
</dbReference>
<dbReference type="PROSITE" id="PS01286">
    <property type="entry name" value="FA58C_2"/>
    <property type="match status" value="4"/>
</dbReference>
<feature type="domain" description="EGF-like" evidence="8">
    <location>
        <begin position="1695"/>
        <end position="1731"/>
    </location>
</feature>
<feature type="domain" description="EGF-like" evidence="8">
    <location>
        <begin position="1809"/>
        <end position="1845"/>
    </location>
</feature>
<feature type="domain" description="EGF-like" evidence="8">
    <location>
        <begin position="1467"/>
        <end position="1503"/>
    </location>
</feature>
<dbReference type="InterPro" id="IPR051022">
    <property type="entry name" value="Notch_Cell-Fate_Det"/>
</dbReference>
<feature type="domain" description="EGF-like" evidence="8">
    <location>
        <begin position="1619"/>
        <end position="1655"/>
    </location>
</feature>
<dbReference type="SUPFAM" id="SSF57184">
    <property type="entry name" value="Growth factor receptor domain"/>
    <property type="match status" value="5"/>
</dbReference>
<feature type="domain" description="EGF-like" evidence="8">
    <location>
        <begin position="1925"/>
        <end position="1961"/>
    </location>
</feature>
<feature type="domain" description="EGF-like" evidence="8">
    <location>
        <begin position="1505"/>
        <end position="1541"/>
    </location>
</feature>
<keyword evidence="1 6" id="KW-0245">EGF-like domain</keyword>
<gene>
    <name evidence="9" type="ORF">PMEA_00018362</name>
</gene>
<feature type="disulfide bond" evidence="6">
    <location>
        <begin position="1303"/>
        <end position="1312"/>
    </location>
</feature>
<feature type="domain" description="EGF-like" evidence="8">
    <location>
        <begin position="1315"/>
        <end position="1351"/>
    </location>
</feature>
<feature type="disulfide bond" evidence="6">
    <location>
        <begin position="1493"/>
        <end position="1502"/>
    </location>
</feature>
<dbReference type="InterPro" id="IPR018097">
    <property type="entry name" value="EGF_Ca-bd_CS"/>
</dbReference>
<dbReference type="PROSITE" id="PS50022">
    <property type="entry name" value="FA58C_3"/>
    <property type="match status" value="4"/>
</dbReference>
<feature type="disulfide bond" evidence="6">
    <location>
        <begin position="1759"/>
        <end position="1768"/>
    </location>
</feature>
<dbReference type="SMART" id="SM00274">
    <property type="entry name" value="FOLN"/>
    <property type="match status" value="10"/>
</dbReference>
<feature type="domain" description="EGF-like" evidence="8">
    <location>
        <begin position="1581"/>
        <end position="1617"/>
    </location>
</feature>
<keyword evidence="3" id="KW-0677">Repeat</keyword>
<dbReference type="GO" id="GO:0005509">
    <property type="term" value="F:calcium ion binding"/>
    <property type="evidence" value="ECO:0007669"/>
    <property type="project" value="InterPro"/>
</dbReference>
<evidence type="ECO:0000259" key="8">
    <source>
        <dbReference type="PROSITE" id="PS50026"/>
    </source>
</evidence>
<dbReference type="InterPro" id="IPR003645">
    <property type="entry name" value="Fol_N"/>
</dbReference>
<dbReference type="PANTHER" id="PTHR24049">
    <property type="entry name" value="CRUMBS FAMILY MEMBER"/>
    <property type="match status" value="1"/>
</dbReference>
<feature type="domain" description="EGF-like" evidence="8">
    <location>
        <begin position="1733"/>
        <end position="1769"/>
    </location>
</feature>
<protein>
    <submittedName>
        <fullName evidence="9">Uncharacterized protein</fullName>
    </submittedName>
</protein>
<feature type="disulfide bond" evidence="6">
    <location>
        <begin position="1683"/>
        <end position="1692"/>
    </location>
</feature>
<feature type="domain" description="EGF-like" evidence="8">
    <location>
        <begin position="1771"/>
        <end position="1807"/>
    </location>
</feature>
<feature type="disulfide bond" evidence="6">
    <location>
        <begin position="1265"/>
        <end position="1274"/>
    </location>
</feature>
<dbReference type="GO" id="GO:0005886">
    <property type="term" value="C:plasma membrane"/>
    <property type="evidence" value="ECO:0007669"/>
    <property type="project" value="UniProtKB-ARBA"/>
</dbReference>
<dbReference type="CDD" id="cd00057">
    <property type="entry name" value="FA58C"/>
    <property type="match status" value="4"/>
</dbReference>
<dbReference type="InterPro" id="IPR006150">
    <property type="entry name" value="Cys_repeat_1"/>
</dbReference>
<feature type="non-terminal residue" evidence="9">
    <location>
        <position position="1"/>
    </location>
</feature>
<evidence type="ECO:0000313" key="10">
    <source>
        <dbReference type="Proteomes" id="UP001159428"/>
    </source>
</evidence>
<feature type="domain" description="F5/8 type C" evidence="7">
    <location>
        <begin position="930"/>
        <end position="1082"/>
    </location>
</feature>
<dbReference type="FunFam" id="2.10.25.10:FF:000151">
    <property type="entry name" value="FAT atypical cadherin 4"/>
    <property type="match status" value="3"/>
</dbReference>
<feature type="disulfide bond" evidence="6">
    <location>
        <begin position="1873"/>
        <end position="1882"/>
    </location>
</feature>
<dbReference type="PROSITE" id="PS50026">
    <property type="entry name" value="EGF_3"/>
    <property type="match status" value="18"/>
</dbReference>
<accession>A0AAU9X6Q8</accession>
<dbReference type="SMART" id="SM00289">
    <property type="entry name" value="WR1"/>
    <property type="match status" value="15"/>
</dbReference>
<dbReference type="Pfam" id="PF15711">
    <property type="entry name" value="ILEI"/>
    <property type="match status" value="4"/>
</dbReference>
<dbReference type="Pfam" id="PF00754">
    <property type="entry name" value="F5_F8_type_C"/>
    <property type="match status" value="4"/>
</dbReference>
<feature type="disulfide bond" evidence="6">
    <location>
        <begin position="1835"/>
        <end position="1844"/>
    </location>
</feature>
<evidence type="ECO:0000313" key="9">
    <source>
        <dbReference type="EMBL" id="CAH3138300.1"/>
    </source>
</evidence>
<dbReference type="CDD" id="cd00054">
    <property type="entry name" value="EGF_CA"/>
    <property type="match status" value="18"/>
</dbReference>
<feature type="domain" description="F5/8 type C" evidence="7">
    <location>
        <begin position="619"/>
        <end position="771"/>
    </location>
</feature>
<evidence type="ECO:0000256" key="4">
    <source>
        <dbReference type="ARBA" id="ARBA00023157"/>
    </source>
</evidence>
<name>A0AAU9X6Q8_9CNID</name>
<dbReference type="Pfam" id="PF00008">
    <property type="entry name" value="EGF"/>
    <property type="match status" value="18"/>
</dbReference>
<feature type="domain" description="F5/8 type C" evidence="7">
    <location>
        <begin position="1085"/>
        <end position="1237"/>
    </location>
</feature>
<dbReference type="PROSITE" id="PS00010">
    <property type="entry name" value="ASX_HYDROXYL"/>
    <property type="match status" value="11"/>
</dbReference>
<dbReference type="PROSITE" id="PS01187">
    <property type="entry name" value="EGF_CA"/>
    <property type="match status" value="2"/>
</dbReference>
<dbReference type="GO" id="GO:0048666">
    <property type="term" value="P:neuron development"/>
    <property type="evidence" value="ECO:0007669"/>
    <property type="project" value="UniProtKB-ARBA"/>
</dbReference>
<keyword evidence="10" id="KW-1185">Reference proteome</keyword>
<feature type="disulfide bond" evidence="6">
    <location>
        <begin position="1797"/>
        <end position="1806"/>
    </location>
</feature>
<feature type="domain" description="EGF-like" evidence="8">
    <location>
        <begin position="1391"/>
        <end position="1427"/>
    </location>
</feature>
<feature type="disulfide bond" evidence="6">
    <location>
        <begin position="1341"/>
        <end position="1350"/>
    </location>
</feature>
<feature type="domain" description="EGF-like" evidence="8">
    <location>
        <begin position="1277"/>
        <end position="1313"/>
    </location>
</feature>
<feature type="disulfide bond" evidence="6">
    <location>
        <begin position="1417"/>
        <end position="1426"/>
    </location>
</feature>
<organism evidence="9 10">
    <name type="scientific">Pocillopora meandrina</name>
    <dbReference type="NCBI Taxonomy" id="46732"/>
    <lineage>
        <taxon>Eukaryota</taxon>
        <taxon>Metazoa</taxon>
        <taxon>Cnidaria</taxon>
        <taxon>Anthozoa</taxon>
        <taxon>Hexacorallia</taxon>
        <taxon>Scleractinia</taxon>
        <taxon>Astrocoeniina</taxon>
        <taxon>Pocilloporidae</taxon>
        <taxon>Pocillopora</taxon>
    </lineage>
</organism>
<keyword evidence="5" id="KW-0325">Glycoprotein</keyword>
<dbReference type="FunFam" id="2.10.25.10:FF:000066">
    <property type="entry name" value="FAT atypical cadherin 4"/>
    <property type="match status" value="3"/>
</dbReference>
<feature type="disulfide bond" evidence="6">
    <location>
        <begin position="1951"/>
        <end position="1960"/>
    </location>
</feature>
<feature type="disulfide bond" evidence="6">
    <location>
        <begin position="1455"/>
        <end position="1464"/>
    </location>
</feature>
<dbReference type="InterPro" id="IPR008979">
    <property type="entry name" value="Galactose-bd-like_sf"/>
</dbReference>
<feature type="disulfide bond" evidence="6">
    <location>
        <begin position="1721"/>
        <end position="1730"/>
    </location>
</feature>
<keyword evidence="2" id="KW-0732">Signal</keyword>
<dbReference type="InterPro" id="IPR000152">
    <property type="entry name" value="EGF-type_Asp/Asn_hydroxyl_site"/>
</dbReference>
<comment type="caution">
    <text evidence="6">Lacks conserved residue(s) required for the propagation of feature annotation.</text>
</comment>
<keyword evidence="4 6" id="KW-1015">Disulfide bond</keyword>
<feature type="disulfide bond" evidence="6">
    <location>
        <begin position="1607"/>
        <end position="1616"/>
    </location>
</feature>
<feature type="domain" description="EGF-like" evidence="8">
    <location>
        <begin position="1239"/>
        <end position="1275"/>
    </location>
</feature>
<evidence type="ECO:0000256" key="3">
    <source>
        <dbReference type="ARBA" id="ARBA00022737"/>
    </source>
</evidence>
<feature type="domain" description="EGF-like" evidence="8">
    <location>
        <begin position="1429"/>
        <end position="1465"/>
    </location>
</feature>
<feature type="domain" description="EGF-like" evidence="8">
    <location>
        <begin position="1847"/>
        <end position="1883"/>
    </location>
</feature>
<dbReference type="InterPro" id="IPR009030">
    <property type="entry name" value="Growth_fac_rcpt_cys_sf"/>
</dbReference>
<dbReference type="SUPFAM" id="SSF57196">
    <property type="entry name" value="EGF/Laminin"/>
    <property type="match status" value="2"/>
</dbReference>
<dbReference type="SMART" id="SM00231">
    <property type="entry name" value="FA58C"/>
    <property type="match status" value="4"/>
</dbReference>
<dbReference type="FunFam" id="2.10.25.10:FF:000125">
    <property type="entry name" value="Neurogenic locus notch protein-like"/>
    <property type="match status" value="2"/>
</dbReference>
<feature type="domain" description="EGF-like" evidence="8">
    <location>
        <begin position="1353"/>
        <end position="1389"/>
    </location>
</feature>
<evidence type="ECO:0000256" key="6">
    <source>
        <dbReference type="PROSITE-ProRule" id="PRU00076"/>
    </source>
</evidence>
<reference evidence="9 10" key="1">
    <citation type="submission" date="2022-05" db="EMBL/GenBank/DDBJ databases">
        <authorList>
            <consortium name="Genoscope - CEA"/>
            <person name="William W."/>
        </authorList>
    </citation>
    <scope>NUCLEOTIDE SEQUENCE [LARGE SCALE GENOMIC DNA]</scope>
</reference>
<dbReference type="FunFam" id="2.60.120.260:FF:000016">
    <property type="entry name" value="Contactin-associated protein-like 4 isoform 1"/>
    <property type="match status" value="4"/>
</dbReference>
<dbReference type="PROSITE" id="PS01186">
    <property type="entry name" value="EGF_2"/>
    <property type="match status" value="17"/>
</dbReference>
<dbReference type="FunFam" id="2.10.25.10:FF:000230">
    <property type="entry name" value="Delta-like protein"/>
    <property type="match status" value="1"/>
</dbReference>
<dbReference type="Gene3D" id="2.10.25.10">
    <property type="entry name" value="Laminin"/>
    <property type="match status" value="18"/>
</dbReference>
<dbReference type="PROSITE" id="PS52031">
    <property type="entry name" value="GG_LECTIN"/>
    <property type="match status" value="3"/>
</dbReference>
<dbReference type="FunFam" id="2.10.25.10:FF:000327">
    <property type="entry name" value="neurogenic locus notch homolog protein 4"/>
    <property type="match status" value="9"/>
</dbReference>
<dbReference type="InterPro" id="IPR001881">
    <property type="entry name" value="EGF-like_Ca-bd_dom"/>
</dbReference>
<dbReference type="PROSITE" id="PS00022">
    <property type="entry name" value="EGF_1"/>
    <property type="match status" value="18"/>
</dbReference>
<feature type="disulfide bond" evidence="6">
    <location>
        <begin position="1531"/>
        <end position="1540"/>
    </location>
</feature>
<feature type="disulfide bond" evidence="6">
    <location>
        <begin position="1645"/>
        <end position="1654"/>
    </location>
</feature>
<dbReference type="GO" id="GO:0042063">
    <property type="term" value="P:gliogenesis"/>
    <property type="evidence" value="ECO:0007669"/>
    <property type="project" value="UniProtKB-ARBA"/>
</dbReference>
<evidence type="ECO:0000256" key="2">
    <source>
        <dbReference type="ARBA" id="ARBA00022729"/>
    </source>
</evidence>
<dbReference type="Proteomes" id="UP001159428">
    <property type="component" value="Unassembled WGS sequence"/>
</dbReference>
<sequence>IRSEGCNDPGKTPNTCGIAYIKVNDNEHAKKKRGHNVVVLDAVTGIVEHSVSFDTHGNGAAGNQLKGFLNGITGDKIILIAVQDEGSIHLKQAFDALTRVGGYDLGFLDYRGSYALVGHPARQKPSYVKQVQSKSGQGPSVISMTVPLMKNPFVDIDIRSEGCNDPNKTLDTCGIAYIKVDGKDHSSHLRGHNVVIVDQKTASVLKSEAFDTHGDESAGNRLGVFLDAQEADKIILIAVQDEGSIHLKQAFDALKRIGGYDLGFLDYRGSYALVGHPGEQRPSYVKQVQSKSGQGPSVISMTVPLTISTIDIRSEGCNDPGRTPNTCGRAYIKVNDVEHSKKKRGHNVVVVDAVTGIVEHSVSFDTHGSTVAANQLKDFLNGIAGDKIILIAVQDEGSRYLKPAFDALMRIGGYDLGFLDHRGSYALVGYSREKKPSYVQQVQSKGGKGPSVISTTVPLTKNPFVDIDIRSEGCNDPNKKPDTCGIAYIKVDGKDHSLHRRGHNVVTVDLKTARVLKSEAFDTHGDGSAGTRLKDFLNAQGADKIVLVAVQDSAASHVGVALDSLRRVGAIDPILVEFRGSYALIGTPDANKPPWVTQDQHPRYKGPSEISIRIPLSDCQKALGMENYGIPNGKVRASSEWDSNHAAIQGRLHYKPPRGKQGAWSARHNNINQWLQVDLGSAFIKVTGVATQGRYNYDQWVTKYKLQYSNDGVTFTYYKEPGQTADMVFSGNTDRNTVVYHFLNAPVTARYIRFRPVTWSGHISMRVELYGCSACGKALGMASYAIPNGQVKASSEWDPNHAAIQGRLHYLPPPGKQGGWSAKHNNANQWLQIDLGALFRVTAVATQGRSNYDQWVTKYKLQYSDDGATFTYYMEAGQNVAKEFVANKDRNTVVYHSLNPPKTTHFIRFRPVAWKSHISMRVEVYGCSACGEALGMASYAIPNGQVKASSEWDPNHAAIQGRLHYLPPPGKQGGWSAKHNNANQWLQIDLGALLKVTAVATQGRSNYDQWVTKYKLQYSDDGATFTYYMEAGQSVAKEFAANKDRSTIVYHSLNPPKVTRFIRFRPVAWKSHISMRVEVYGCSACGEALGMASYAIPNGQVKASSEWDPNHAAIQGRLHYLPPPGKQGGWSAKHNNANQWLQIDLGALLKVTAVATQGRSNYDQWVTKYQLQYSDDGATFTYYMEAGQSVAKEFVANKDRSTVVYHSLNPPKLTRFIRFRPVSWKSHISMRVEVYGCSARDYCEQNPCKNGATCSNVEEGYQCTCKPGYSGAQCDQDINECSNSPCKNGATCVNLQGSHRCDCKSGYDGNNCENDINECTNSPCQNGATCVNLQGSYRCDCKSGYNGNKCENDINECSNNPCKNGATCVNLQGSYRCDCKSGYNGNNCENDINECSNSPCKNGATCVNLQGSYRCDCKSGYNGNNCENDINECSNNPCKNGATCVNLQGSHRCDCKSGYNGNNCENDINECTNSPCKNGATCVNLQGSYRCDCKSGYNGNNCETDINECSNNPCKNGATCVNLQGSHRCDCKSGYDGNNCENDINECSNSPCKNGATCVNLEGSYRCDCKSGYDGNNCENDVNECTNNPCKNGATCVNLSGGHRCDCAKGYSGSSCETDINECSKSPCKNGAKCVNLKGSYRCDCKSGYTGNHCESDKNECSTSPCKNGATCVNLQGSYRCDCKSGYTGNNCETDVNECSNNPCKNGATCVNLQGGHRCDCKSGYTGNSCESDINECSNSPCKNGATCVNLQGSYRCDCKTGYTGNNCETDVNECSNNPCKNGATCVNLQGGHRCDCKSGYTGSSCESDINECSNSPCKNGATCVNLQGSYRCDCKTGYTGNNCETDVNECSNNPCKNGATCVNIQGGHRCDCKSGYTGSSCESDIDEFSNNPCQNGALCANLHNQRICSEYLSIGVCNIPCTMKINECAPAPCQNGGTCVDLVGSFRCDCPAEFEGANCENAAGTDYLYQ</sequence>
<comment type="caution">
    <text evidence="9">The sequence shown here is derived from an EMBL/GenBank/DDBJ whole genome shotgun (WGS) entry which is preliminary data.</text>
</comment>
<feature type="disulfide bond" evidence="6">
    <location>
        <begin position="1379"/>
        <end position="1388"/>
    </location>
</feature>
<dbReference type="SMART" id="SM00181">
    <property type="entry name" value="EGF"/>
    <property type="match status" value="18"/>
</dbReference>
<evidence type="ECO:0000256" key="1">
    <source>
        <dbReference type="ARBA" id="ARBA00022536"/>
    </source>
</evidence>
<evidence type="ECO:0000256" key="5">
    <source>
        <dbReference type="ARBA" id="ARBA00023180"/>
    </source>
</evidence>
<dbReference type="Gene3D" id="2.60.120.260">
    <property type="entry name" value="Galactose-binding domain-like"/>
    <property type="match status" value="4"/>
</dbReference>
<dbReference type="InterPro" id="IPR000742">
    <property type="entry name" value="EGF"/>
</dbReference>
<feature type="domain" description="F5/8 type C" evidence="7">
    <location>
        <begin position="772"/>
        <end position="927"/>
    </location>
</feature>
<dbReference type="EMBL" id="CALNXJ010000032">
    <property type="protein sequence ID" value="CAH3138300.1"/>
    <property type="molecule type" value="Genomic_DNA"/>
</dbReference>
<feature type="disulfide bond" evidence="6">
    <location>
        <begin position="1569"/>
        <end position="1578"/>
    </location>
</feature>